<dbReference type="GO" id="GO:0004673">
    <property type="term" value="F:protein histidine kinase activity"/>
    <property type="evidence" value="ECO:0007669"/>
    <property type="project" value="UniProtKB-EC"/>
</dbReference>
<dbReference type="InterPro" id="IPR050482">
    <property type="entry name" value="Sensor_HK_TwoCompSys"/>
</dbReference>
<keyword evidence="10" id="KW-1185">Reference proteome</keyword>
<dbReference type="PANTHER" id="PTHR24421:SF10">
    <property type="entry name" value="NITRATE_NITRITE SENSOR PROTEIN NARQ"/>
    <property type="match status" value="1"/>
</dbReference>
<feature type="compositionally biased region" description="Low complexity" evidence="6">
    <location>
        <begin position="49"/>
        <end position="63"/>
    </location>
</feature>
<reference evidence="10" key="2">
    <citation type="submission" date="2007-11" db="EMBL/GenBank/DDBJ databases">
        <title>Complete sequence of Delftia acidovorans DSM 14801 / SPH-1.</title>
        <authorList>
            <person name="Copeland A."/>
            <person name="Lucas S."/>
            <person name="Lapidus A."/>
            <person name="Barry K."/>
            <person name="Glavina del Rio T."/>
            <person name="Dalin E."/>
            <person name="Tice H."/>
            <person name="Pitluck S."/>
            <person name="Lowry S."/>
            <person name="Clum A."/>
            <person name="Schmutz J."/>
            <person name="Larimer F."/>
            <person name="Land M."/>
            <person name="Hauser L."/>
            <person name="Kyrpides N."/>
            <person name="Kim E."/>
            <person name="Schleheck D."/>
            <person name="Richardson P."/>
        </authorList>
    </citation>
    <scope>NUCLEOTIDE SEQUENCE [LARGE SCALE GENOMIC DNA]</scope>
    <source>
        <strain evidence="10">DSM 14801 / SPH-1</strain>
    </source>
</reference>
<dbReference type="PANTHER" id="PTHR24421">
    <property type="entry name" value="NITRATE/NITRITE SENSOR PROTEIN NARX-RELATED"/>
    <property type="match status" value="1"/>
</dbReference>
<evidence type="ECO:0000256" key="7">
    <source>
        <dbReference type="SAM" id="Phobius"/>
    </source>
</evidence>
<keyword evidence="4 9" id="KW-0418">Kinase</keyword>
<evidence type="ECO:0000256" key="2">
    <source>
        <dbReference type="ARBA" id="ARBA00012438"/>
    </source>
</evidence>
<sequence length="921" mass="100598">MQRCGLRPQSGGHPAPFYARRCARLFHARPPACPRVHASGPGAGGGGRAADPPAAAVRAGPAGLHARCPAVRRLPGPGTRLPGRARGPGPGGPGPARRQRHRPDRRDAQRRPGRGHPGDLGLEHGGCHPRGAARRRHRLCAQGARRPGSVAVHPQRAARRRAHRPFHRAPRDRRAAGRGTRHAGEQRHRVHAERARKPDPAPGGRWPDQPRDRRAAAPVALHGGMPHQAHLPQAGRVLAHARRQHGTRARIAGLTAMGGWRRWLGPVRHFALGQALGLGLAVLLCSTCALAQACLPQILSIQSAKAAGLGPPPIASAVRDWHNVTLPDHWLDRWPGYSGAVWYRIDWQRGCAHPAAAAATAPAAADPVALALHSMVMAGEVFVNGDLLWRDRHLVEPLSRSWNMPRFWLLPESALHAGTNSVWIRVHGLAEQTPGLGEVRLGEPEALRQWHAQTWWNQRTLFAMNIVVSLVLGVLFAFAWLQRRASKAFGWYALNAFCWALFLANILATEAWPFPDTLAVARGNLLVFLLFSQSFCLFTWRFGKLHLPRLEKLLWAVTLAGMAAAIFAPWSLVDGVLHIGLVYFGICVAVSLHFPLHAWRTREPGHLVYAACLLVFLCAGLHDMLALKKVIGPATPWMPYTAPLTMLALSMVLGRQFVLSMRRIEQFNQELTDSVARACDELGGTLAREHALALSHSRLQERMQLAHDLHDSLGGSLVRSIAMVEQAGGPMHNRQFLSVLKLLRDDLRQMIDSGTSVSVTVPDTPQAWIAPLRHRFASLFDALDMQSDWQVPAAWPQPPGALQCLALTRVLEEALANVIKHSRAQCVQVQLQWPEPHWLMLRITDDGAGFDVAAVQQAGMGVGLRSMQARLQRLGGHLDMDSEPGATVLAAWLPVPGDHLPDSTGSTAHGVFSGKSALSPH</sequence>
<comment type="catalytic activity">
    <reaction evidence="1">
        <text>ATP + protein L-histidine = ADP + protein N-phospho-L-histidine.</text>
        <dbReference type="EC" id="2.7.13.3"/>
    </reaction>
</comment>
<gene>
    <name evidence="9" type="ordered locus">Daci_0806</name>
</gene>
<keyword evidence="5" id="KW-0902">Two-component regulatory system</keyword>
<name>A9BS42_DELAS</name>
<feature type="transmembrane region" description="Helical" evidence="7">
    <location>
        <begin position="520"/>
        <end position="540"/>
    </location>
</feature>
<dbReference type="EMBL" id="CP000884">
    <property type="protein sequence ID" value="ABX33452.1"/>
    <property type="molecule type" value="Genomic_DNA"/>
</dbReference>
<dbReference type="SUPFAM" id="SSF55874">
    <property type="entry name" value="ATPase domain of HSP90 chaperone/DNA topoisomerase II/histidine kinase"/>
    <property type="match status" value="1"/>
</dbReference>
<dbReference type="EC" id="2.7.13.3" evidence="2"/>
<dbReference type="eggNOG" id="COG1269">
    <property type="taxonomic scope" value="Bacteria"/>
</dbReference>
<dbReference type="STRING" id="398578.Daci_0806"/>
<dbReference type="KEGG" id="dac:Daci_0806"/>
<feature type="compositionally biased region" description="Basic residues" evidence="6">
    <location>
        <begin position="156"/>
        <end position="171"/>
    </location>
</feature>
<keyword evidence="3" id="KW-0808">Transferase</keyword>
<dbReference type="GO" id="GO:0000160">
    <property type="term" value="P:phosphorelay signal transduction system"/>
    <property type="evidence" value="ECO:0007669"/>
    <property type="project" value="UniProtKB-KW"/>
</dbReference>
<accession>A9BS42</accession>
<evidence type="ECO:0000313" key="9">
    <source>
        <dbReference type="EMBL" id="ABX33452.1"/>
    </source>
</evidence>
<dbReference type="HOGENOM" id="CLU_014388_0_0_4"/>
<feature type="transmembrane region" description="Helical" evidence="7">
    <location>
        <begin position="488"/>
        <end position="508"/>
    </location>
</feature>
<dbReference type="InterPro" id="IPR005467">
    <property type="entry name" value="His_kinase_dom"/>
</dbReference>
<keyword evidence="7" id="KW-1133">Transmembrane helix</keyword>
<evidence type="ECO:0000256" key="4">
    <source>
        <dbReference type="ARBA" id="ARBA00022777"/>
    </source>
</evidence>
<dbReference type="InterPro" id="IPR011623">
    <property type="entry name" value="7TMR_DISM_rcpt_extracell_dom1"/>
</dbReference>
<proteinExistence type="predicted"/>
<dbReference type="Pfam" id="PF07695">
    <property type="entry name" value="7TMR-DISM_7TM"/>
    <property type="match status" value="1"/>
</dbReference>
<feature type="transmembrane region" description="Helical" evidence="7">
    <location>
        <begin position="461"/>
        <end position="481"/>
    </location>
</feature>
<evidence type="ECO:0000256" key="5">
    <source>
        <dbReference type="ARBA" id="ARBA00023012"/>
    </source>
</evidence>
<protein>
    <recommendedName>
        <fullName evidence="2">histidine kinase</fullName>
        <ecNumber evidence="2">2.7.13.3</ecNumber>
    </recommendedName>
</protein>
<dbReference type="SMART" id="SM00387">
    <property type="entry name" value="HATPase_c"/>
    <property type="match status" value="1"/>
</dbReference>
<reference evidence="9 10" key="1">
    <citation type="journal article" date="2004" name="Appl. Environ. Microbiol.">
        <title>Mineralization of individual congeners of linear alkylbenzenesulfonate by defined pairs of heterotrophic bacteria.</title>
        <authorList>
            <person name="Schleheck D."/>
            <person name="Knepper T.P."/>
            <person name="Fischer K."/>
            <person name="Cook A.M."/>
        </authorList>
    </citation>
    <scope>NUCLEOTIDE SEQUENCE [LARGE SCALE GENOMIC DNA]</scope>
    <source>
        <strain evidence="10">DSM 14801 / SPH-1</strain>
    </source>
</reference>
<feature type="transmembrane region" description="Helical" evidence="7">
    <location>
        <begin position="607"/>
        <end position="625"/>
    </location>
</feature>
<feature type="transmembrane region" description="Helical" evidence="7">
    <location>
        <begin position="576"/>
        <end position="595"/>
    </location>
</feature>
<dbReference type="Gene3D" id="3.30.565.10">
    <property type="entry name" value="Histidine kinase-like ATPase, C-terminal domain"/>
    <property type="match status" value="1"/>
</dbReference>
<evidence type="ECO:0000256" key="6">
    <source>
        <dbReference type="SAM" id="MobiDB-lite"/>
    </source>
</evidence>
<dbReference type="InterPro" id="IPR036890">
    <property type="entry name" value="HATPase_C_sf"/>
</dbReference>
<dbReference type="AlphaFoldDB" id="A9BS42"/>
<organism evidence="9 10">
    <name type="scientific">Delftia acidovorans (strain DSM 14801 / SPH-1)</name>
    <dbReference type="NCBI Taxonomy" id="398578"/>
    <lineage>
        <taxon>Bacteria</taxon>
        <taxon>Pseudomonadati</taxon>
        <taxon>Pseudomonadota</taxon>
        <taxon>Betaproteobacteria</taxon>
        <taxon>Burkholderiales</taxon>
        <taxon>Comamonadaceae</taxon>
        <taxon>Delftia</taxon>
    </lineage>
</organism>
<evidence type="ECO:0000256" key="3">
    <source>
        <dbReference type="ARBA" id="ARBA00022679"/>
    </source>
</evidence>
<feature type="transmembrane region" description="Helical" evidence="7">
    <location>
        <begin position="552"/>
        <end position="570"/>
    </location>
</feature>
<feature type="transmembrane region" description="Helical" evidence="7">
    <location>
        <begin position="637"/>
        <end position="654"/>
    </location>
</feature>
<evidence type="ECO:0000256" key="1">
    <source>
        <dbReference type="ARBA" id="ARBA00000085"/>
    </source>
</evidence>
<keyword evidence="7" id="KW-0472">Membrane</keyword>
<dbReference type="Proteomes" id="UP000000784">
    <property type="component" value="Chromosome"/>
</dbReference>
<evidence type="ECO:0000313" key="10">
    <source>
        <dbReference type="Proteomes" id="UP000000784"/>
    </source>
</evidence>
<dbReference type="InterPro" id="IPR003594">
    <property type="entry name" value="HATPase_dom"/>
</dbReference>
<dbReference type="CDD" id="cd16917">
    <property type="entry name" value="HATPase_UhpB-NarQ-NarX-like"/>
    <property type="match status" value="1"/>
</dbReference>
<feature type="compositionally biased region" description="Basic and acidic residues" evidence="6">
    <location>
        <begin position="182"/>
        <end position="199"/>
    </location>
</feature>
<feature type="compositionally biased region" description="Low complexity" evidence="6">
    <location>
        <begin position="72"/>
        <end position="87"/>
    </location>
</feature>
<dbReference type="PROSITE" id="PS50109">
    <property type="entry name" value="HIS_KIN"/>
    <property type="match status" value="1"/>
</dbReference>
<feature type="domain" description="Histidine kinase" evidence="8">
    <location>
        <begin position="807"/>
        <end position="897"/>
    </location>
</feature>
<feature type="region of interest" description="Disordered" evidence="6">
    <location>
        <begin position="31"/>
        <end position="215"/>
    </location>
</feature>
<keyword evidence="7" id="KW-0812">Transmembrane</keyword>
<evidence type="ECO:0000259" key="8">
    <source>
        <dbReference type="PROSITE" id="PS50109"/>
    </source>
</evidence>
<dbReference type="Pfam" id="PF02518">
    <property type="entry name" value="HATPase_c"/>
    <property type="match status" value="1"/>
</dbReference>
<dbReference type="eggNOG" id="COG4585">
    <property type="taxonomic scope" value="Bacteria"/>
</dbReference>